<dbReference type="Proteomes" id="UP000838763">
    <property type="component" value="Unassembled WGS sequence"/>
</dbReference>
<dbReference type="AlphaFoldDB" id="A0A9P1H385"/>
<gene>
    <name evidence="4" type="ORF">PPNO1_LOCUS4925</name>
</gene>
<evidence type="ECO:0000259" key="3">
    <source>
        <dbReference type="Pfam" id="PF12923"/>
    </source>
</evidence>
<dbReference type="GO" id="GO:0034456">
    <property type="term" value="C:UTP-C complex"/>
    <property type="evidence" value="ECO:0007669"/>
    <property type="project" value="TreeGrafter"/>
</dbReference>
<feature type="region of interest" description="Disordered" evidence="2">
    <location>
        <begin position="299"/>
        <end position="328"/>
    </location>
</feature>
<dbReference type="InterPro" id="IPR040446">
    <property type="entry name" value="RRP7"/>
</dbReference>
<name>A0A9P1H385_9PEZI</name>
<dbReference type="EMBL" id="CALLCH030000012">
    <property type="protein sequence ID" value="CAI4215206.1"/>
    <property type="molecule type" value="Genomic_DNA"/>
</dbReference>
<dbReference type="InterPro" id="IPR024326">
    <property type="entry name" value="RRP7_C"/>
</dbReference>
<comment type="caution">
    <text evidence="4">The sequence shown here is derived from an EMBL/GenBank/DDBJ whole genome shotgun (WGS) entry which is preliminary data.</text>
</comment>
<dbReference type="CDD" id="cd12950">
    <property type="entry name" value="RRP7_Rrp7p"/>
    <property type="match status" value="1"/>
</dbReference>
<dbReference type="GO" id="GO:0000028">
    <property type="term" value="P:ribosomal small subunit assembly"/>
    <property type="evidence" value="ECO:0007669"/>
    <property type="project" value="TreeGrafter"/>
</dbReference>
<reference evidence="4" key="1">
    <citation type="submission" date="2022-11" db="EMBL/GenBank/DDBJ databases">
        <authorList>
            <person name="Scott C."/>
            <person name="Bruce N."/>
        </authorList>
    </citation>
    <scope>NUCLEOTIDE SEQUENCE</scope>
</reference>
<dbReference type="Gene3D" id="6.10.250.1770">
    <property type="match status" value="1"/>
</dbReference>
<sequence>MANLAPADSPEESFHILKIAIQPTASYNVPTHHELRLRRNRPANPTAADARSLFLKTYPPTPPRPISARYSPPRRRGPLRVGQFPDEGGRTAATATSTRATARGIVTLDPAAAVKMAGMGRKRKRADEEAAEARRELEARLPEIWTRKLHRSGATAVALLADEKSVQLVLKAVAKTARTQKYPVWGEGVPTGAPSLGAPWLQAHLTLTRADKVETQRAVHAFFEAYNARENEAAEAAKRLRNEPDEDGFVTVTRGGRTAPATQSSAEEARAKMLEKEARKKEEMKGFYRFQLREMRKDEQSKMLRRFQEDRKRVESMKEKRGRFKPET</sequence>
<comment type="similarity">
    <text evidence="1">Belongs to the RRP7 family.</text>
</comment>
<evidence type="ECO:0000313" key="4">
    <source>
        <dbReference type="EMBL" id="CAI4215206.1"/>
    </source>
</evidence>
<dbReference type="PANTHER" id="PTHR13191">
    <property type="entry name" value="RIBOSOMAL RNA PROCESSING PROTEIN 7-RELATED"/>
    <property type="match status" value="1"/>
</dbReference>
<dbReference type="GO" id="GO:0006364">
    <property type="term" value="P:rRNA processing"/>
    <property type="evidence" value="ECO:0007669"/>
    <property type="project" value="TreeGrafter"/>
</dbReference>
<evidence type="ECO:0000256" key="2">
    <source>
        <dbReference type="SAM" id="MobiDB-lite"/>
    </source>
</evidence>
<proteinExistence type="inferred from homology"/>
<keyword evidence="5" id="KW-1185">Reference proteome</keyword>
<evidence type="ECO:0000256" key="1">
    <source>
        <dbReference type="ARBA" id="ARBA00006110"/>
    </source>
</evidence>
<feature type="region of interest" description="Disordered" evidence="2">
    <location>
        <begin position="246"/>
        <end position="267"/>
    </location>
</feature>
<dbReference type="OrthoDB" id="5390at2759"/>
<dbReference type="GO" id="GO:0032545">
    <property type="term" value="C:CURI complex"/>
    <property type="evidence" value="ECO:0007669"/>
    <property type="project" value="TreeGrafter"/>
</dbReference>
<evidence type="ECO:0000313" key="5">
    <source>
        <dbReference type="Proteomes" id="UP000838763"/>
    </source>
</evidence>
<accession>A0A9P1H385</accession>
<organism evidence="4 5">
    <name type="scientific">Parascedosporium putredinis</name>
    <dbReference type="NCBI Taxonomy" id="1442378"/>
    <lineage>
        <taxon>Eukaryota</taxon>
        <taxon>Fungi</taxon>
        <taxon>Dikarya</taxon>
        <taxon>Ascomycota</taxon>
        <taxon>Pezizomycotina</taxon>
        <taxon>Sordariomycetes</taxon>
        <taxon>Hypocreomycetidae</taxon>
        <taxon>Microascales</taxon>
        <taxon>Microascaceae</taxon>
        <taxon>Parascedosporium</taxon>
    </lineage>
</organism>
<feature type="domain" description="Ribosomal RNA-processing protein 7 C-terminal" evidence="3">
    <location>
        <begin position="209"/>
        <end position="327"/>
    </location>
</feature>
<dbReference type="PANTHER" id="PTHR13191:SF0">
    <property type="entry name" value="RIBOSOMAL RNA-PROCESSING PROTEIN 7 HOMOLOG A-RELATED"/>
    <property type="match status" value="1"/>
</dbReference>
<dbReference type="Pfam" id="PF12923">
    <property type="entry name" value="RRP7"/>
    <property type="match status" value="1"/>
</dbReference>
<feature type="region of interest" description="Disordered" evidence="2">
    <location>
        <begin position="53"/>
        <end position="96"/>
    </location>
</feature>
<protein>
    <recommendedName>
        <fullName evidence="3">Ribosomal RNA-processing protein 7 C-terminal domain-containing protein</fullName>
    </recommendedName>
</protein>